<evidence type="ECO:0000313" key="2">
    <source>
        <dbReference type="Proteomes" id="UP000325849"/>
    </source>
</evidence>
<proteinExistence type="predicted"/>
<protein>
    <submittedName>
        <fullName evidence="1">Uncharacterized protein</fullName>
    </submittedName>
</protein>
<dbReference type="RefSeq" id="WP_152891997.1">
    <property type="nucleotide sequence ID" value="NZ_JBHJTU010000023.1"/>
</dbReference>
<keyword evidence="2" id="KW-1185">Reference proteome</keyword>
<dbReference type="AlphaFoldDB" id="A0A5N8VI28"/>
<organism evidence="1 2">
    <name type="scientific">Streptomyces adustus</name>
    <dbReference type="NCBI Taxonomy" id="1609272"/>
    <lineage>
        <taxon>Bacteria</taxon>
        <taxon>Bacillati</taxon>
        <taxon>Actinomycetota</taxon>
        <taxon>Actinomycetes</taxon>
        <taxon>Kitasatosporales</taxon>
        <taxon>Streptomycetaceae</taxon>
        <taxon>Streptomyces</taxon>
    </lineage>
</organism>
<dbReference type="OrthoDB" id="5171766at2"/>
<comment type="caution">
    <text evidence="1">The sequence shown here is derived from an EMBL/GenBank/DDBJ whole genome shotgun (WGS) entry which is preliminary data.</text>
</comment>
<reference evidence="1 2" key="1">
    <citation type="submission" date="2019-07" db="EMBL/GenBank/DDBJ databases">
        <title>New species of Amycolatopsis and Streptomyces.</title>
        <authorList>
            <person name="Duangmal K."/>
            <person name="Teo W.F.A."/>
            <person name="Lipun K."/>
        </authorList>
    </citation>
    <scope>NUCLEOTIDE SEQUENCE [LARGE SCALE GENOMIC DNA]</scope>
    <source>
        <strain evidence="1 2">NBRC 109810</strain>
    </source>
</reference>
<accession>A0A5N8VI28</accession>
<gene>
    <name evidence="1" type="ORF">FNH09_25615</name>
</gene>
<dbReference type="Proteomes" id="UP000325849">
    <property type="component" value="Unassembled WGS sequence"/>
</dbReference>
<dbReference type="InterPro" id="IPR027417">
    <property type="entry name" value="P-loop_NTPase"/>
</dbReference>
<evidence type="ECO:0000313" key="1">
    <source>
        <dbReference type="EMBL" id="MPY34496.1"/>
    </source>
</evidence>
<name>A0A5N8VI28_9ACTN</name>
<sequence>MSVTTAPSARLEPGQIVCPYCLEIVVYDERALHVRNEKSQYERLDTSGLTNPLRRADVLRGAFQLCRNTEGISQHYIPVPYLTHGRPLTVAMVGTSGTGKSHLLTQMVAEITDGCLAPFGVRWQSVNPADHSVFLKERVAPLRAGEQLEATGQTPFAEFVEALLLTGADGQVRPVAFFDLGGEDLVRTDALLRFLVGVDALVFVVDPLLACGLPQLDEPRERYRLRVSRSDPAFETVLDRLPRQGAYLDVATALVVGKADLLRFEPPVDRWLSRPSTAPFDPRAVREESRDVYAFLRHHAAPAWLRPFDSALRCTLHFASATGGQPTNGRFPHGVRSRRVLGPLLSILAMCGLLTEDPAHRPSTMGM</sequence>
<dbReference type="EMBL" id="VJZD01000115">
    <property type="protein sequence ID" value="MPY34496.1"/>
    <property type="molecule type" value="Genomic_DNA"/>
</dbReference>
<dbReference type="SUPFAM" id="SSF52540">
    <property type="entry name" value="P-loop containing nucleoside triphosphate hydrolases"/>
    <property type="match status" value="1"/>
</dbReference>